<proteinExistence type="predicted"/>
<dbReference type="Pfam" id="PF06985">
    <property type="entry name" value="HET"/>
    <property type="match status" value="1"/>
</dbReference>
<dbReference type="PANTHER" id="PTHR24148:SF82">
    <property type="entry name" value="HETEROKARYON INCOMPATIBILITY DOMAIN-CONTAINING PROTEIN"/>
    <property type="match status" value="1"/>
</dbReference>
<organism evidence="2 3">
    <name type="scientific">Lithohypha guttulata</name>
    <dbReference type="NCBI Taxonomy" id="1690604"/>
    <lineage>
        <taxon>Eukaryota</taxon>
        <taxon>Fungi</taxon>
        <taxon>Dikarya</taxon>
        <taxon>Ascomycota</taxon>
        <taxon>Pezizomycotina</taxon>
        <taxon>Eurotiomycetes</taxon>
        <taxon>Chaetothyriomycetidae</taxon>
        <taxon>Chaetothyriales</taxon>
        <taxon>Trichomeriaceae</taxon>
        <taxon>Lithohypha</taxon>
    </lineage>
</organism>
<sequence length="631" mass="72209">MSIALRASRENGAMALYAALPLQRGQIRLLYLLPDHRTAAPLQAELVVVDVDQVEHEYMALSYCWSKTPSPDPILVNNREIAISLSLDAVLRQLRDIGSRPPTSLDDTAPQSIRNSWCFGLEQQDSPIWVDAICINQQNDEEKAQQIRLMKDIYSSARPVILWLGCEAEDTTLAFRFMYALAEIQDWNKRQRNQTLGYLLQAGNHADAWLALGRLFDRPWWTRLWIMQEIVMSEESIFMCGRHSIHGILWGKTAAVTYELVEALDRLVEASLVPAWSGYFGKFYHAHARFLLLFQLRVSLYKSRRGLPRHGSCTGYFEQFLTLAKGCRASNDRDKIFGIIGLAEAFGDTVPVAIDYKLSTRELYIAVAVALHERAQNFDFLEHLEDKHSIDFSRNFELPSWVPDWTLRSTASLGRIIGLRGMRTWSGKDQKHIQLSEIMTFTRDSVPNCSFEPQSNKMIVKGFRFDTVKQRAQRFYDLNQDLAHNLAVTSKRYGSRICESRAISYHAKSVAAFWEDRLGSPDKLDVFSTHVNRQFNCFDPLLDSDKPSKSQIDVFETKEQHTYGICSSILQDGDIICGLFGARLPVILRPRQQGTWRIVDCCLLLGRELMQGLAMDDLQQGKFFEQEFIIV</sequence>
<comment type="caution">
    <text evidence="2">The sequence shown here is derived from an EMBL/GenBank/DDBJ whole genome shotgun (WGS) entry which is preliminary data.</text>
</comment>
<evidence type="ECO:0000313" key="2">
    <source>
        <dbReference type="EMBL" id="KAK5082566.1"/>
    </source>
</evidence>
<dbReference type="EMBL" id="JAVRRG010000127">
    <property type="protein sequence ID" value="KAK5082566.1"/>
    <property type="molecule type" value="Genomic_DNA"/>
</dbReference>
<dbReference type="PANTHER" id="PTHR24148">
    <property type="entry name" value="ANKYRIN REPEAT DOMAIN-CONTAINING PROTEIN 39 HOMOLOG-RELATED"/>
    <property type="match status" value="1"/>
</dbReference>
<dbReference type="Proteomes" id="UP001345013">
    <property type="component" value="Unassembled WGS sequence"/>
</dbReference>
<keyword evidence="3" id="KW-1185">Reference proteome</keyword>
<reference evidence="2 3" key="1">
    <citation type="submission" date="2023-08" db="EMBL/GenBank/DDBJ databases">
        <title>Black Yeasts Isolated from many extreme environments.</title>
        <authorList>
            <person name="Coleine C."/>
            <person name="Stajich J.E."/>
            <person name="Selbmann L."/>
        </authorList>
    </citation>
    <scope>NUCLEOTIDE SEQUENCE [LARGE SCALE GENOMIC DNA]</scope>
    <source>
        <strain evidence="2 3">CCFEE 5885</strain>
    </source>
</reference>
<dbReference type="InterPro" id="IPR052895">
    <property type="entry name" value="HetReg/Transcr_Mod"/>
</dbReference>
<evidence type="ECO:0000313" key="3">
    <source>
        <dbReference type="Proteomes" id="UP001345013"/>
    </source>
</evidence>
<protein>
    <recommendedName>
        <fullName evidence="1">Heterokaryon incompatibility domain-containing protein</fullName>
    </recommendedName>
</protein>
<evidence type="ECO:0000259" key="1">
    <source>
        <dbReference type="Pfam" id="PF06985"/>
    </source>
</evidence>
<feature type="domain" description="Heterokaryon incompatibility" evidence="1">
    <location>
        <begin position="58"/>
        <end position="229"/>
    </location>
</feature>
<dbReference type="InterPro" id="IPR010730">
    <property type="entry name" value="HET"/>
</dbReference>
<accession>A0ABR0K1I8</accession>
<gene>
    <name evidence="2" type="ORF">LTR24_007941</name>
</gene>
<name>A0ABR0K1I8_9EURO</name>